<feature type="compositionally biased region" description="Basic and acidic residues" evidence="1">
    <location>
        <begin position="88"/>
        <end position="102"/>
    </location>
</feature>
<gene>
    <name evidence="2" type="ORF">FNB15_09435</name>
</gene>
<name>A0A516H130_9PROT</name>
<reference evidence="2 3" key="1">
    <citation type="submission" date="2019-07" db="EMBL/GenBank/DDBJ databases">
        <title>Genome sequencing for Ferrovibrio sp. K5.</title>
        <authorList>
            <person name="Park S.-J."/>
        </authorList>
    </citation>
    <scope>NUCLEOTIDE SEQUENCE [LARGE SCALE GENOMIC DNA]</scope>
    <source>
        <strain evidence="2 3">K5</strain>
    </source>
</reference>
<evidence type="ECO:0000313" key="2">
    <source>
        <dbReference type="EMBL" id="QDO97474.1"/>
    </source>
</evidence>
<evidence type="ECO:0000313" key="3">
    <source>
        <dbReference type="Proteomes" id="UP000317496"/>
    </source>
</evidence>
<sequence>MSEPKPQTPPDDKAPKDKVPGDTPDYKKPIGDPPSREKPQTVQPQQQFTLEPGDHGRGSGPLHTEPLVKHSPQQERVGPGTYGNDQFAAEHHDDFVNDRELPEGLCDPQGGPLRPTAKPKEDRYGRIGGEGKG</sequence>
<feature type="compositionally biased region" description="Basic and acidic residues" evidence="1">
    <location>
        <begin position="118"/>
        <end position="133"/>
    </location>
</feature>
<feature type="region of interest" description="Disordered" evidence="1">
    <location>
        <begin position="1"/>
        <end position="133"/>
    </location>
</feature>
<dbReference type="RefSeq" id="WP_144068455.1">
    <property type="nucleotide sequence ID" value="NZ_CP041636.1"/>
</dbReference>
<dbReference type="KEGG" id="fer:FNB15_09435"/>
<protein>
    <submittedName>
        <fullName evidence="2">Uncharacterized protein</fullName>
    </submittedName>
</protein>
<feature type="compositionally biased region" description="Basic and acidic residues" evidence="1">
    <location>
        <begin position="10"/>
        <end position="39"/>
    </location>
</feature>
<accession>A0A516H130</accession>
<proteinExistence type="predicted"/>
<dbReference type="EMBL" id="CP041636">
    <property type="protein sequence ID" value="QDO97474.1"/>
    <property type="molecule type" value="Genomic_DNA"/>
</dbReference>
<feature type="compositionally biased region" description="Polar residues" evidence="1">
    <location>
        <begin position="40"/>
        <end position="49"/>
    </location>
</feature>
<keyword evidence="3" id="KW-1185">Reference proteome</keyword>
<dbReference type="AlphaFoldDB" id="A0A516H130"/>
<evidence type="ECO:0000256" key="1">
    <source>
        <dbReference type="SAM" id="MobiDB-lite"/>
    </source>
</evidence>
<dbReference type="Proteomes" id="UP000317496">
    <property type="component" value="Chromosome"/>
</dbReference>
<organism evidence="2 3">
    <name type="scientific">Ferrovibrio terrae</name>
    <dbReference type="NCBI Taxonomy" id="2594003"/>
    <lineage>
        <taxon>Bacteria</taxon>
        <taxon>Pseudomonadati</taxon>
        <taxon>Pseudomonadota</taxon>
        <taxon>Alphaproteobacteria</taxon>
        <taxon>Rhodospirillales</taxon>
        <taxon>Rhodospirillaceae</taxon>
        <taxon>Ferrovibrio</taxon>
    </lineage>
</organism>